<evidence type="ECO:0000256" key="5">
    <source>
        <dbReference type="PROSITE-ProRule" id="PRU00557"/>
    </source>
</evidence>
<comment type="caution">
    <text evidence="5">Lacks conserved residue(s) required for the propagation of feature annotation.</text>
</comment>
<dbReference type="InterPro" id="IPR011030">
    <property type="entry name" value="Lipovitellin_superhlx_dom"/>
</dbReference>
<dbReference type="GeneID" id="115630481"/>
<proteinExistence type="predicted"/>
<evidence type="ECO:0000256" key="6">
    <source>
        <dbReference type="SAM" id="SignalP"/>
    </source>
</evidence>
<gene>
    <name evidence="9" type="primary">LOC115630481</name>
</gene>
<dbReference type="GO" id="GO:0016323">
    <property type="term" value="C:basolateral plasma membrane"/>
    <property type="evidence" value="ECO:0007669"/>
    <property type="project" value="TreeGrafter"/>
</dbReference>
<dbReference type="RefSeq" id="XP_030382921.1">
    <property type="nucleotide sequence ID" value="XM_030527061.1"/>
</dbReference>
<accession>A0A6J2U2Q1</accession>
<dbReference type="OrthoDB" id="5865932at2759"/>
<organism evidence="8 9">
    <name type="scientific">Drosophila lebanonensis</name>
    <name type="common">Fruit fly</name>
    <name type="synonym">Scaptodrosophila lebanonensis</name>
    <dbReference type="NCBI Taxonomy" id="7225"/>
    <lineage>
        <taxon>Eukaryota</taxon>
        <taxon>Metazoa</taxon>
        <taxon>Ecdysozoa</taxon>
        <taxon>Arthropoda</taxon>
        <taxon>Hexapoda</taxon>
        <taxon>Insecta</taxon>
        <taxon>Pterygota</taxon>
        <taxon>Neoptera</taxon>
        <taxon>Endopterygota</taxon>
        <taxon>Diptera</taxon>
        <taxon>Brachycera</taxon>
        <taxon>Muscomorpha</taxon>
        <taxon>Ephydroidea</taxon>
        <taxon>Drosophilidae</taxon>
        <taxon>Scaptodrosophila</taxon>
    </lineage>
</organism>
<keyword evidence="4" id="KW-0256">Endoplasmic reticulum</keyword>
<protein>
    <submittedName>
        <fullName evidence="9">Microsomal triglyceride transfer protein large subunit</fullName>
    </submittedName>
</protein>
<evidence type="ECO:0000313" key="8">
    <source>
        <dbReference type="Proteomes" id="UP000504634"/>
    </source>
</evidence>
<dbReference type="GO" id="GO:0005783">
    <property type="term" value="C:endoplasmic reticulum"/>
    <property type="evidence" value="ECO:0007669"/>
    <property type="project" value="UniProtKB-SubCell"/>
</dbReference>
<evidence type="ECO:0000256" key="4">
    <source>
        <dbReference type="ARBA" id="ARBA00022824"/>
    </source>
</evidence>
<dbReference type="CTD" id="35362"/>
<feature type="signal peptide" evidence="6">
    <location>
        <begin position="1"/>
        <end position="23"/>
    </location>
</feature>
<evidence type="ECO:0000256" key="2">
    <source>
        <dbReference type="ARBA" id="ARBA00022448"/>
    </source>
</evidence>
<evidence type="ECO:0000256" key="1">
    <source>
        <dbReference type="ARBA" id="ARBA00004240"/>
    </source>
</evidence>
<dbReference type="Proteomes" id="UP000504634">
    <property type="component" value="Unplaced"/>
</dbReference>
<dbReference type="Gene3D" id="2.30.230.10">
    <property type="entry name" value="Lipovitellin, beta-sheet shell regions, chain A"/>
    <property type="match status" value="1"/>
</dbReference>
<dbReference type="InterPro" id="IPR039988">
    <property type="entry name" value="MTTP"/>
</dbReference>
<dbReference type="Pfam" id="PF01347">
    <property type="entry name" value="Vitellogenin_N"/>
    <property type="match status" value="1"/>
</dbReference>
<dbReference type="SUPFAM" id="SSF48431">
    <property type="entry name" value="Lipovitellin-phosvitin complex, superhelical domain"/>
    <property type="match status" value="1"/>
</dbReference>
<dbReference type="GO" id="GO:0005794">
    <property type="term" value="C:Golgi apparatus"/>
    <property type="evidence" value="ECO:0007669"/>
    <property type="project" value="TreeGrafter"/>
</dbReference>
<dbReference type="GO" id="GO:0042157">
    <property type="term" value="P:lipoprotein metabolic process"/>
    <property type="evidence" value="ECO:0007669"/>
    <property type="project" value="TreeGrafter"/>
</dbReference>
<dbReference type="AlphaFoldDB" id="A0A6J2U2Q1"/>
<dbReference type="InterPro" id="IPR045811">
    <property type="entry name" value="MTP_lip-bd"/>
</dbReference>
<evidence type="ECO:0000259" key="7">
    <source>
        <dbReference type="PROSITE" id="PS51211"/>
    </source>
</evidence>
<feature type="domain" description="Vitellogenin" evidence="7">
    <location>
        <begin position="29"/>
        <end position="673"/>
    </location>
</feature>
<dbReference type="GO" id="GO:0008289">
    <property type="term" value="F:lipid binding"/>
    <property type="evidence" value="ECO:0007669"/>
    <property type="project" value="InterPro"/>
</dbReference>
<reference evidence="9" key="1">
    <citation type="submission" date="2025-08" db="UniProtKB">
        <authorList>
            <consortium name="RefSeq"/>
        </authorList>
    </citation>
    <scope>IDENTIFICATION</scope>
    <source>
        <strain evidence="9">11010-0011.00</strain>
        <tissue evidence="9">Whole body</tissue>
    </source>
</reference>
<name>A0A6J2U2Q1_DROLE</name>
<dbReference type="PANTHER" id="PTHR13024:SF0">
    <property type="entry name" value="MICROSOMAL TRIACYLGLYCEROL TRANSFER PROTEIN"/>
    <property type="match status" value="1"/>
</dbReference>
<evidence type="ECO:0000313" key="9">
    <source>
        <dbReference type="RefSeq" id="XP_030382921.1"/>
    </source>
</evidence>
<dbReference type="Pfam" id="PF19444">
    <property type="entry name" value="MTP_lip_bd"/>
    <property type="match status" value="1"/>
</dbReference>
<dbReference type="GO" id="GO:0005548">
    <property type="term" value="F:phospholipid transporter activity"/>
    <property type="evidence" value="ECO:0007669"/>
    <property type="project" value="InterPro"/>
</dbReference>
<dbReference type="SMART" id="SM00638">
    <property type="entry name" value="LPD_N"/>
    <property type="match status" value="1"/>
</dbReference>
<dbReference type="PANTHER" id="PTHR13024">
    <property type="entry name" value="MICROSOMAL TRIGLYCERIDE TRANSFER PROTEIN, LARGE SUBUNIT"/>
    <property type="match status" value="1"/>
</dbReference>
<keyword evidence="2" id="KW-0813">Transport</keyword>
<feature type="chain" id="PRO_5026986440" evidence="6">
    <location>
        <begin position="24"/>
        <end position="904"/>
    </location>
</feature>
<comment type="subcellular location">
    <subcellularLocation>
        <location evidence="1">Endoplasmic reticulum</location>
    </subcellularLocation>
</comment>
<dbReference type="InterPro" id="IPR015819">
    <property type="entry name" value="Lipid_transp_b-sht_shell"/>
</dbReference>
<dbReference type="PROSITE" id="PS51211">
    <property type="entry name" value="VITELLOGENIN"/>
    <property type="match status" value="1"/>
</dbReference>
<dbReference type="Gene3D" id="1.25.10.20">
    <property type="entry name" value="Vitellinogen, superhelical"/>
    <property type="match status" value="1"/>
</dbReference>
<keyword evidence="3 6" id="KW-0732">Signal</keyword>
<keyword evidence="8" id="KW-1185">Reference proteome</keyword>
<dbReference type="SUPFAM" id="SSF56968">
    <property type="entry name" value="Lipovitellin-phosvitin complex, beta-sheet shell regions"/>
    <property type="match status" value="1"/>
</dbReference>
<dbReference type="InterPro" id="IPR015816">
    <property type="entry name" value="Vitellinogen_b-sht_N"/>
</dbReference>
<sequence>MKCRQLLLLFALFSRWCLSTTTAATNTFLIPTGSEQIYELRSKVSLRELKHQQIVDESTSYSLQTQLRISSVWSSADQYAQLLKVAFVESQVSAPGKAEDRPVDRTVSSLSARPFYISVVKGQPQHVIAHTSRDQSLLNLERGIASLLQLRYVDATLVQHEVDVSGRCRVQYNVKSSTRLEKLKTDCANWDLRVNYRSEHALGVVQQSQEQINYELSADGVLLRAESLETHLLSLSAKPDVGSSVQATLTLQNFGEGGDEVKQFEQSTLEAAIESLLDWYRVFELEADVDGVISELKQQTFTDRLKKATKQLQSTDVGKSSLALSFVQLLPYARLAKQKEFKELLKHHEDILPQLVDLLGAVQSFEAHNATFAHFYDGAGTNTESLDLLERYLQSLAVATHPERPIIEHLYALLNSELSSKQLKLRDSILQTLATLTRQSGFEPNDALLQKVRTHILNGLSSGECGGRVEQSDCQTLYIRALQNLQDVETIDVLLEQSQSLEAKVSVAALQALKAFPARTYSEKHRQQFSAIFYQQRRRFDSSARTLALDILLAMRPNPSQLGELLDYLASNDRQFEIKTYVLQKLRMLAEQCPRFRALYQSALSTRAKVNNYHVLGQKGLTTVLTRQLSQSPAFNESFLSTQEVYQGILKRGSVEFLLHAGRAESSSFKLGIYTAALGALVGDGDADQNDDIPADDELGGEETVTAGMEISVQGAQLRPLIFFNGQAELMGHVWGGSASDSTPAYQATTLVQDHEQYIILASGASLHWRLLGARSVDLNGKVGFSLWNRNAQTEIQQNTGSAVWGHIAVGFTYAKLVQDFTLTHEPKLSLQADLDFYSSIKLCMQLQCPEQLLTYANSKSVYLQNVERAYTKNLRSTQAFKSAGRTFALNQKNNEMCNSILDN</sequence>
<evidence type="ECO:0000256" key="3">
    <source>
        <dbReference type="ARBA" id="ARBA00022729"/>
    </source>
</evidence>
<dbReference type="InterPro" id="IPR001747">
    <property type="entry name" value="Vitellogenin_N"/>
</dbReference>